<evidence type="ECO:0000256" key="8">
    <source>
        <dbReference type="PIRSR" id="PIRSR005211-1"/>
    </source>
</evidence>
<evidence type="ECO:0000256" key="1">
    <source>
        <dbReference type="ARBA" id="ARBA00010884"/>
    </source>
</evidence>
<dbReference type="InterPro" id="IPR050960">
    <property type="entry name" value="AB_hydrolase_4_sf"/>
</dbReference>
<dbReference type="SUPFAM" id="SSF53474">
    <property type="entry name" value="alpha/beta-Hydrolases"/>
    <property type="match status" value="1"/>
</dbReference>
<evidence type="ECO:0000313" key="10">
    <source>
        <dbReference type="EMBL" id="KAK3169554.1"/>
    </source>
</evidence>
<dbReference type="GO" id="GO:0004026">
    <property type="term" value="F:alcohol O-acetyltransferase activity"/>
    <property type="evidence" value="ECO:0007669"/>
    <property type="project" value="UniProtKB-EC"/>
</dbReference>
<feature type="active site" description="Charge relay system" evidence="8">
    <location>
        <position position="365"/>
    </location>
</feature>
<feature type="active site" description="Charge relay system" evidence="8">
    <location>
        <position position="207"/>
    </location>
</feature>
<evidence type="ECO:0000256" key="3">
    <source>
        <dbReference type="ARBA" id="ARBA00022801"/>
    </source>
</evidence>
<evidence type="ECO:0000256" key="7">
    <source>
        <dbReference type="ARBA" id="ARBA00080774"/>
    </source>
</evidence>
<evidence type="ECO:0000256" key="6">
    <source>
        <dbReference type="ARBA" id="ARBA00066969"/>
    </source>
</evidence>
<evidence type="ECO:0000313" key="11">
    <source>
        <dbReference type="Proteomes" id="UP001276659"/>
    </source>
</evidence>
<comment type="catalytic activity">
    <reaction evidence="4">
        <text>an aliphatic alcohol + acetyl-CoA = an acetyl ester + CoA</text>
        <dbReference type="Rhea" id="RHEA:17229"/>
        <dbReference type="ChEBI" id="CHEBI:2571"/>
        <dbReference type="ChEBI" id="CHEBI:47622"/>
        <dbReference type="ChEBI" id="CHEBI:57287"/>
        <dbReference type="ChEBI" id="CHEBI:57288"/>
        <dbReference type="EC" id="2.3.1.84"/>
    </reaction>
</comment>
<dbReference type="InterPro" id="IPR012020">
    <property type="entry name" value="ABHD4"/>
</dbReference>
<protein>
    <recommendedName>
        <fullName evidence="6">alcohol O-acetyltransferase</fullName>
        <ecNumber evidence="6">2.3.1.84</ecNumber>
    </recommendedName>
    <alternativeName>
        <fullName evidence="7">Alcohol O-acetyltransferase</fullName>
    </alternativeName>
</protein>
<dbReference type="GO" id="GO:0051793">
    <property type="term" value="P:medium-chain fatty acid catabolic process"/>
    <property type="evidence" value="ECO:0007669"/>
    <property type="project" value="UniProtKB-ARBA"/>
</dbReference>
<evidence type="ECO:0000256" key="4">
    <source>
        <dbReference type="ARBA" id="ARBA00050620"/>
    </source>
</evidence>
<organism evidence="10 11">
    <name type="scientific">Lepraria neglecta</name>
    <dbReference type="NCBI Taxonomy" id="209136"/>
    <lineage>
        <taxon>Eukaryota</taxon>
        <taxon>Fungi</taxon>
        <taxon>Dikarya</taxon>
        <taxon>Ascomycota</taxon>
        <taxon>Pezizomycotina</taxon>
        <taxon>Lecanoromycetes</taxon>
        <taxon>OSLEUM clade</taxon>
        <taxon>Lecanoromycetidae</taxon>
        <taxon>Lecanorales</taxon>
        <taxon>Lecanorineae</taxon>
        <taxon>Stereocaulaceae</taxon>
        <taxon>Lepraria</taxon>
    </lineage>
</organism>
<feature type="domain" description="AB hydrolase-1" evidence="9">
    <location>
        <begin position="128"/>
        <end position="366"/>
    </location>
</feature>
<keyword evidence="2" id="KW-0808">Transferase</keyword>
<feature type="active site" description="Charge relay system" evidence="8">
    <location>
        <position position="336"/>
    </location>
</feature>
<keyword evidence="3" id="KW-0378">Hydrolase</keyword>
<dbReference type="GO" id="GO:0008126">
    <property type="term" value="F:acetylesterase activity"/>
    <property type="evidence" value="ECO:0007669"/>
    <property type="project" value="TreeGrafter"/>
</dbReference>
<dbReference type="AlphaFoldDB" id="A0AAE0DHC0"/>
<dbReference type="FunFam" id="3.40.50.1820:FF:000137">
    <property type="entry name" value="EEB1p Acyl-coenzymeA:ethanol O-acyltransferase"/>
    <property type="match status" value="1"/>
</dbReference>
<dbReference type="InterPro" id="IPR029058">
    <property type="entry name" value="AB_hydrolase_fold"/>
</dbReference>
<evidence type="ECO:0000256" key="2">
    <source>
        <dbReference type="ARBA" id="ARBA00022679"/>
    </source>
</evidence>
<keyword evidence="11" id="KW-1185">Reference proteome</keyword>
<dbReference type="PANTHER" id="PTHR10794">
    <property type="entry name" value="ABHYDROLASE DOMAIN-CONTAINING PROTEIN"/>
    <property type="match status" value="1"/>
</dbReference>
<gene>
    <name evidence="10" type="ORF">OEA41_008938</name>
</gene>
<evidence type="ECO:0000256" key="5">
    <source>
        <dbReference type="ARBA" id="ARBA00054277"/>
    </source>
</evidence>
<dbReference type="GO" id="GO:0047372">
    <property type="term" value="F:monoacylglycerol lipase activity"/>
    <property type="evidence" value="ECO:0007669"/>
    <property type="project" value="TreeGrafter"/>
</dbReference>
<dbReference type="EC" id="2.3.1.84" evidence="6"/>
<reference evidence="10" key="1">
    <citation type="submission" date="2022-11" db="EMBL/GenBank/DDBJ databases">
        <title>Chromosomal genome sequence assembly and mating type (MAT) locus characterization of the leprose asexual lichenized fungus Lepraria neglecta (Nyl.) Erichsen.</title>
        <authorList>
            <person name="Allen J.L."/>
            <person name="Pfeffer B."/>
        </authorList>
    </citation>
    <scope>NUCLEOTIDE SEQUENCE</scope>
    <source>
        <strain evidence="10">Allen 5258</strain>
    </source>
</reference>
<dbReference type="PIRSF" id="PIRSF005211">
    <property type="entry name" value="Ab_hydro_YheT"/>
    <property type="match status" value="1"/>
</dbReference>
<comment type="caution">
    <text evidence="10">The sequence shown here is derived from an EMBL/GenBank/DDBJ whole genome shotgun (WGS) entry which is preliminary data.</text>
</comment>
<accession>A0AAE0DHC0</accession>
<dbReference type="Gene3D" id="3.40.50.1820">
    <property type="entry name" value="alpha/beta hydrolase"/>
    <property type="match status" value="1"/>
</dbReference>
<dbReference type="Pfam" id="PF00561">
    <property type="entry name" value="Abhydrolase_1"/>
    <property type="match status" value="1"/>
</dbReference>
<sequence length="427" mass="47930">MDFWRLLGYARTSFYHHASPIDLPAKDSSKPINILDFCKQITPVCRLNPFLFNGHLQTFWTAVKSYDIPIYYKRHIFSAEEPAFPGTFAVDFVVKAYEGADKSLPPRTAYYEDAEFENIGSMDNKPMLFALHGLSGGSHEIYLRHVLRPLVDGGGWEACVVNSRGCAKSKITTGVLYNARATWDIRQVVKWLRKTYPNRPLFGIGFSLGANILVNYLGEEGDQCELKAAVVCSNPWNLDVSSIALQSTWLGLEVYSKTMGTSMRGLLEEHVDEISKNSRVDVERVRKIKYLFEFDRELQGPTWGYPTEGAYYRDASSCDSLLAVRVPLLAINAEDDPIAVKRAIPFMEFLQNPFAVLCTTSLGGHLSWFETGGERWFAKPASQFLMKMAQDVDLDKLSESVSRGDGVASSTPALFNPMRRKLQVPSG</sequence>
<name>A0AAE0DHC0_9LECA</name>
<dbReference type="GO" id="GO:0051792">
    <property type="term" value="P:medium-chain fatty acid biosynthetic process"/>
    <property type="evidence" value="ECO:0007669"/>
    <property type="project" value="TreeGrafter"/>
</dbReference>
<evidence type="ECO:0000259" key="9">
    <source>
        <dbReference type="Pfam" id="PF00561"/>
    </source>
</evidence>
<dbReference type="Proteomes" id="UP001276659">
    <property type="component" value="Unassembled WGS sequence"/>
</dbReference>
<proteinExistence type="inferred from homology"/>
<dbReference type="EMBL" id="JASNWA010000009">
    <property type="protein sequence ID" value="KAK3169554.1"/>
    <property type="molecule type" value="Genomic_DNA"/>
</dbReference>
<comment type="similarity">
    <text evidence="1">Belongs to the AB hydrolase superfamily. AB hydrolase 4 family.</text>
</comment>
<dbReference type="InterPro" id="IPR000073">
    <property type="entry name" value="AB_hydrolase_1"/>
</dbReference>
<dbReference type="PANTHER" id="PTHR10794:SF63">
    <property type="entry name" value="ALPHA_BETA HYDROLASE 1, ISOFORM A"/>
    <property type="match status" value="1"/>
</dbReference>
<comment type="function">
    <text evidence="5">Displays enzymatic activity both for medium-chain fatty acid (MCFA) ethyl ester synthesis and hydrolysis (esterase activity). MCFA are toxic for yeast and this enzyme could thus be involved in their detoxification by esterification.</text>
</comment>